<accession>A0A516X1U0</accession>
<evidence type="ECO:0000259" key="2">
    <source>
        <dbReference type="Pfam" id="PF01551"/>
    </source>
</evidence>
<dbReference type="Gene3D" id="2.70.70.10">
    <property type="entry name" value="Glucose Permease (Domain IIA)"/>
    <property type="match status" value="1"/>
</dbReference>
<dbReference type="SUPFAM" id="SSF51261">
    <property type="entry name" value="Duplicated hybrid motif"/>
    <property type="match status" value="1"/>
</dbReference>
<dbReference type="GO" id="GO:0004222">
    <property type="term" value="F:metalloendopeptidase activity"/>
    <property type="evidence" value="ECO:0007669"/>
    <property type="project" value="TreeGrafter"/>
</dbReference>
<dbReference type="EMBL" id="CP041765">
    <property type="protein sequence ID" value="QDQ97023.1"/>
    <property type="molecule type" value="Genomic_DNA"/>
</dbReference>
<dbReference type="CDD" id="cd12797">
    <property type="entry name" value="M23_peptidase"/>
    <property type="match status" value="1"/>
</dbReference>
<dbReference type="AlphaFoldDB" id="A0A516X1U0"/>
<reference evidence="3 4" key="2">
    <citation type="submission" date="2019-07" db="EMBL/GenBank/DDBJ databases">
        <authorList>
            <person name="Huang Y."/>
        </authorList>
    </citation>
    <scope>NUCLEOTIDE SEQUENCE [LARGE SCALE GENOMIC DNA]</scope>
    <source>
        <strain evidence="3 4">HY188</strain>
    </source>
</reference>
<dbReference type="PANTHER" id="PTHR21666">
    <property type="entry name" value="PEPTIDASE-RELATED"/>
    <property type="match status" value="1"/>
</dbReference>
<evidence type="ECO:0000256" key="1">
    <source>
        <dbReference type="SAM" id="MobiDB-lite"/>
    </source>
</evidence>
<feature type="domain" description="M23ase beta-sheet core" evidence="2">
    <location>
        <begin position="192"/>
        <end position="287"/>
    </location>
</feature>
<dbReference type="OrthoDB" id="1099523at2"/>
<dbReference type="InterPro" id="IPR011055">
    <property type="entry name" value="Dup_hybrid_motif"/>
</dbReference>
<evidence type="ECO:0000313" key="4">
    <source>
        <dbReference type="Proteomes" id="UP000317344"/>
    </source>
</evidence>
<feature type="region of interest" description="Disordered" evidence="1">
    <location>
        <begin position="23"/>
        <end position="46"/>
    </location>
</feature>
<dbReference type="Pfam" id="PF01551">
    <property type="entry name" value="Peptidase_M23"/>
    <property type="match status" value="1"/>
</dbReference>
<keyword evidence="4" id="KW-1185">Reference proteome</keyword>
<dbReference type="InterPro" id="IPR050570">
    <property type="entry name" value="Cell_wall_metabolism_enzyme"/>
</dbReference>
<name>A0A516X1U0_9ACTN</name>
<dbReference type="InterPro" id="IPR016047">
    <property type="entry name" value="M23ase_b-sheet_dom"/>
</dbReference>
<dbReference type="KEGG" id="toy:FO059_06335"/>
<protein>
    <submittedName>
        <fullName evidence="3">M23 family metallopeptidase</fullName>
    </submittedName>
</protein>
<proteinExistence type="predicted"/>
<evidence type="ECO:0000313" key="3">
    <source>
        <dbReference type="EMBL" id="QDQ97023.1"/>
    </source>
</evidence>
<dbReference type="Proteomes" id="UP000317344">
    <property type="component" value="Chromosome"/>
</dbReference>
<gene>
    <name evidence="3" type="ORF">FO059_06335</name>
</gene>
<reference evidence="3 4" key="1">
    <citation type="submission" date="2019-07" db="EMBL/GenBank/DDBJ databases">
        <title>Tomitella cavernea sp. nov., an actinomycete isolated from soil.</title>
        <authorList>
            <person name="Cheng J."/>
        </authorList>
    </citation>
    <scope>NUCLEOTIDE SEQUENCE [LARGE SCALE GENOMIC DNA]</scope>
    <source>
        <strain evidence="3 4">HY188</strain>
    </source>
</reference>
<organism evidence="3 4">
    <name type="scientific">Tomitella fengzijianii</name>
    <dbReference type="NCBI Taxonomy" id="2597660"/>
    <lineage>
        <taxon>Bacteria</taxon>
        <taxon>Bacillati</taxon>
        <taxon>Actinomycetota</taxon>
        <taxon>Actinomycetes</taxon>
        <taxon>Mycobacteriales</taxon>
        <taxon>Tomitella</taxon>
    </lineage>
</organism>
<sequence length="300" mass="30371">MTVNRENSAGDFPAADAAEVPAFRDLRTLSGSRSPRGGAHRVPQPPHAIKGRAAVVAVAAGAVVAAGQTMTDGAAGAQPADSSDAIALASGSSMILSDVATGAAQAADDAATALEGAAVPASAGPGSVGGSAQVLAMPEQVEQAAETARQLAAGARYAAERAAAEAMARRPMYVKPASGQLTSHYGTRWGTIHGGIDIANSIGTPIFAATDGEVIDAGPASGFGQWIRVRADDGTVTVYGHIETIEVSEGQRVMAGDEIAKMGNRGFSTGPHLHFEVWENGTQRIDPQPWLAQRGISVAG</sequence>
<dbReference type="PANTHER" id="PTHR21666:SF270">
    <property type="entry name" value="MUREIN HYDROLASE ACTIVATOR ENVC"/>
    <property type="match status" value="1"/>
</dbReference>